<dbReference type="GeneID" id="94583280"/>
<evidence type="ECO:0000313" key="3">
    <source>
        <dbReference type="Proteomes" id="UP000182444"/>
    </source>
</evidence>
<evidence type="ECO:0000256" key="1">
    <source>
        <dbReference type="SAM" id="MobiDB-lite"/>
    </source>
</evidence>
<name>A0A1D8NE30_YARLL</name>
<protein>
    <submittedName>
        <fullName evidence="2">Uncharacterized protein</fullName>
    </submittedName>
</protein>
<dbReference type="Proteomes" id="UP000182444">
    <property type="component" value="Chromosome 1D"/>
</dbReference>
<dbReference type="RefSeq" id="XP_068138767.1">
    <property type="nucleotide sequence ID" value="XM_068282666.1"/>
</dbReference>
<dbReference type="EMBL" id="CP017556">
    <property type="protein sequence ID" value="AOW03851.1"/>
    <property type="molecule type" value="Genomic_DNA"/>
</dbReference>
<evidence type="ECO:0000313" key="2">
    <source>
        <dbReference type="EMBL" id="AOW03851.1"/>
    </source>
</evidence>
<feature type="compositionally biased region" description="Acidic residues" evidence="1">
    <location>
        <begin position="66"/>
        <end position="82"/>
    </location>
</feature>
<dbReference type="VEuPathDB" id="FungiDB:YALI1_D12513g"/>
<sequence>MKFGYCCFCYTALNHHNALIYSLLGERKSLVSGSPPVQSESKTNGLQQSREGLANEVLDGSVLLEDSGDEGGDGVDGEDETSEVGSTLSGGGAGEDNQGRHGVRLQTGAEQRRSVEGEDAVVLLLSGKLLGGVSGLGSLDGVANDGGETNQRGEVGEDGADGKGGGLDGGEVVERHCEKVVLRWREKTPDWGSPLLYIL</sequence>
<proteinExistence type="predicted"/>
<gene>
    <name evidence="2" type="ORF">YALI1_D12513g</name>
</gene>
<feature type="region of interest" description="Disordered" evidence="1">
    <location>
        <begin position="57"/>
        <end position="112"/>
    </location>
</feature>
<accession>A0A1D8NE30</accession>
<organism evidence="2 3">
    <name type="scientific">Yarrowia lipolytica</name>
    <name type="common">Candida lipolytica</name>
    <dbReference type="NCBI Taxonomy" id="4952"/>
    <lineage>
        <taxon>Eukaryota</taxon>
        <taxon>Fungi</taxon>
        <taxon>Dikarya</taxon>
        <taxon>Ascomycota</taxon>
        <taxon>Saccharomycotina</taxon>
        <taxon>Dipodascomycetes</taxon>
        <taxon>Dipodascales</taxon>
        <taxon>Dipodascales incertae sedis</taxon>
        <taxon>Yarrowia</taxon>
    </lineage>
</organism>
<feature type="region of interest" description="Disordered" evidence="1">
    <location>
        <begin position="141"/>
        <end position="170"/>
    </location>
</feature>
<reference evidence="2 3" key="1">
    <citation type="journal article" date="2016" name="PLoS ONE">
        <title>Sequence Assembly of Yarrowia lipolytica Strain W29/CLIB89 Shows Transposable Element Diversity.</title>
        <authorList>
            <person name="Magnan C."/>
            <person name="Yu J."/>
            <person name="Chang I."/>
            <person name="Jahn E."/>
            <person name="Kanomata Y."/>
            <person name="Wu J."/>
            <person name="Zeller M."/>
            <person name="Oakes M."/>
            <person name="Baldi P."/>
            <person name="Sandmeyer S."/>
        </authorList>
    </citation>
    <scope>NUCLEOTIDE SEQUENCE [LARGE SCALE GENOMIC DNA]</scope>
    <source>
        <strain evidence="3">CLIB89(W29)</strain>
    </source>
</reference>
<dbReference type="AlphaFoldDB" id="A0A1D8NE30"/>